<dbReference type="AlphaFoldDB" id="B8JH28"/>
<feature type="transmembrane region" description="Helical" evidence="2">
    <location>
        <begin position="74"/>
        <end position="94"/>
    </location>
</feature>
<feature type="transmembrane region" description="Helical" evidence="2">
    <location>
        <begin position="106"/>
        <end position="125"/>
    </location>
</feature>
<feature type="transmembrane region" description="Helical" evidence="2">
    <location>
        <begin position="299"/>
        <end position="323"/>
    </location>
</feature>
<evidence type="ECO:0000256" key="2">
    <source>
        <dbReference type="SAM" id="Phobius"/>
    </source>
</evidence>
<dbReference type="RefSeq" id="WP_012632693.1">
    <property type="nucleotide sequence ID" value="NC_011891.1"/>
</dbReference>
<evidence type="ECO:0000313" key="4">
    <source>
        <dbReference type="EMBL" id="ACL64730.1"/>
    </source>
</evidence>
<feature type="transmembrane region" description="Helical" evidence="2">
    <location>
        <begin position="166"/>
        <end position="191"/>
    </location>
</feature>
<dbReference type="KEGG" id="acp:A2cp1_1386"/>
<evidence type="ECO:0000256" key="1">
    <source>
        <dbReference type="SAM" id="MobiDB-lite"/>
    </source>
</evidence>
<feature type="transmembrane region" description="Helical" evidence="2">
    <location>
        <begin position="329"/>
        <end position="349"/>
    </location>
</feature>
<dbReference type="EMBL" id="CP001359">
    <property type="protein sequence ID" value="ACL64730.1"/>
    <property type="molecule type" value="Genomic_DNA"/>
</dbReference>
<evidence type="ECO:0000313" key="5">
    <source>
        <dbReference type="Proteomes" id="UP000007089"/>
    </source>
</evidence>
<gene>
    <name evidence="4" type="ordered locus">A2cp1_1386</name>
</gene>
<keyword evidence="2" id="KW-0472">Membrane</keyword>
<protein>
    <recommendedName>
        <fullName evidence="6">Glycosyltransferase RgtA/B/C/D-like domain-containing protein</fullName>
    </recommendedName>
</protein>
<organism evidence="4 5">
    <name type="scientific">Anaeromyxobacter dehalogenans (strain ATCC BAA-258 / DSM 21875 / 2CP-1)</name>
    <dbReference type="NCBI Taxonomy" id="455488"/>
    <lineage>
        <taxon>Bacteria</taxon>
        <taxon>Pseudomonadati</taxon>
        <taxon>Myxococcota</taxon>
        <taxon>Myxococcia</taxon>
        <taxon>Myxococcales</taxon>
        <taxon>Cystobacterineae</taxon>
        <taxon>Anaeromyxobacteraceae</taxon>
        <taxon>Anaeromyxobacter</taxon>
    </lineage>
</organism>
<feature type="transmembrane region" description="Helical" evidence="2">
    <location>
        <begin position="361"/>
        <end position="379"/>
    </location>
</feature>
<evidence type="ECO:0008006" key="6">
    <source>
        <dbReference type="Google" id="ProtNLM"/>
    </source>
</evidence>
<reference evidence="4" key="1">
    <citation type="submission" date="2009-01" db="EMBL/GenBank/DDBJ databases">
        <title>Complete sequence of Anaeromyxobacter dehalogenans 2CP-1.</title>
        <authorList>
            <consortium name="US DOE Joint Genome Institute"/>
            <person name="Lucas S."/>
            <person name="Copeland A."/>
            <person name="Lapidus A."/>
            <person name="Glavina del Rio T."/>
            <person name="Dalin E."/>
            <person name="Tice H."/>
            <person name="Bruce D."/>
            <person name="Goodwin L."/>
            <person name="Pitluck S."/>
            <person name="Saunders E."/>
            <person name="Brettin T."/>
            <person name="Detter J.C."/>
            <person name="Han C."/>
            <person name="Larimer F."/>
            <person name="Land M."/>
            <person name="Hauser L."/>
            <person name="Kyrpides N."/>
            <person name="Ovchinnikova G."/>
            <person name="Beliaev A.S."/>
            <person name="Richardson P."/>
        </authorList>
    </citation>
    <scope>NUCLEOTIDE SEQUENCE</scope>
    <source>
        <strain evidence="4">2CP-1</strain>
    </source>
</reference>
<feature type="chain" id="PRO_5002875477" description="Glycosyltransferase RgtA/B/C/D-like domain-containing protein" evidence="3">
    <location>
        <begin position="20"/>
        <end position="513"/>
    </location>
</feature>
<keyword evidence="2" id="KW-1133">Transmembrane helix</keyword>
<feature type="signal peptide" evidence="3">
    <location>
        <begin position="1"/>
        <end position="19"/>
    </location>
</feature>
<proteinExistence type="predicted"/>
<evidence type="ECO:0000256" key="3">
    <source>
        <dbReference type="SAM" id="SignalP"/>
    </source>
</evidence>
<accession>B8JH28</accession>
<dbReference type="Proteomes" id="UP000007089">
    <property type="component" value="Chromosome"/>
</dbReference>
<feature type="transmembrane region" description="Helical" evidence="2">
    <location>
        <begin position="271"/>
        <end position="292"/>
    </location>
</feature>
<name>B8JH28_ANAD2</name>
<keyword evidence="5" id="KW-1185">Reference proteome</keyword>
<keyword evidence="3" id="KW-0732">Signal</keyword>
<feature type="region of interest" description="Disordered" evidence="1">
    <location>
        <begin position="493"/>
        <end position="513"/>
    </location>
</feature>
<sequence length="513" mass="53950">MTRAITRARGALATFAALAAAAALLDLGGLHRLEDGDSIVPVLVALQRWTPFYWDQERYGMLVPLLAVPVRDPLWNLLLQRALLGLAGLAAVVLLARHALGARWRLAGALAAAALLAAAPAPWLFEYLWSQPYGLSLALALAGLAAAEARADPDRLAPALPGPGRIAAGLALCVAAHWVNAAVGLVLLPLAAARAAVDLAQGASRPALRLRLGTEVALLAAGLGAGQLMIRLYPALTGNPLRLPLGPLPPHEWPRAWASLLGRAWEASGRWPAVLGACAAAGLLVQLAWPAARPHARAALLRAAALCLAALAYALAAGVLRWVEVNAFHWRYLAPAAVLVHLAAVSLLADPVARALREGSLVRAAALALVPSAALAVAGPPSLARVRADLDASAGRYTRDVLAARCTLVTGDYWSVWPAVWHAAWTAHARGLEAQVYGLAHRANPTRAAWAGTPREALRICRVRGKEAEAERALRDFRLWPVRVLERRGTVDVLAPAPPSSPAGARGRTSRPP</sequence>
<keyword evidence="2" id="KW-0812">Transmembrane</keyword>
<dbReference type="HOGENOM" id="CLU_524453_0_0_7"/>
<feature type="transmembrane region" description="Helical" evidence="2">
    <location>
        <begin position="212"/>
        <end position="233"/>
    </location>
</feature>